<sequence>MSDDMTAAGAPIEVDVEEDFQGSDYDSGSEYSTETLSSSILNYVYENGRRYHANDYGTYTMPNDEREQDRLDIMHHLYLLMLDKKLHLAPIGPKPQRILDIGTGTGIWAVDMADCYESAQVIGTDLSAIQPAWVPPNVEFQIDNAEDEWTWAADSFDLIHIRGLNGAICDWPHLLEQAYKCIKPGGYIEIQEYDMNLFSDDHSYDTTYWLPRFYEIIHEAAKKVGQNYTLAPLKLHLQEVGFEEINYQMVKIPLGTWPADPKQKEMGGYLLLNAETAYEAVGLSLMTKTMGMHPDEVSDIVEGCLKESRSRKIHSYSKQHLFYAQKPCD</sequence>
<keyword evidence="3" id="KW-1185">Reference proteome</keyword>
<comment type="caution">
    <text evidence="2">The sequence shown here is derived from an EMBL/GenBank/DDBJ whole genome shotgun (WGS) entry which is preliminary data.</text>
</comment>
<organism evidence="2 3">
    <name type="scientific">Discina gigas</name>
    <dbReference type="NCBI Taxonomy" id="1032678"/>
    <lineage>
        <taxon>Eukaryota</taxon>
        <taxon>Fungi</taxon>
        <taxon>Dikarya</taxon>
        <taxon>Ascomycota</taxon>
        <taxon>Pezizomycotina</taxon>
        <taxon>Pezizomycetes</taxon>
        <taxon>Pezizales</taxon>
        <taxon>Discinaceae</taxon>
        <taxon>Discina</taxon>
    </lineage>
</organism>
<dbReference type="PANTHER" id="PTHR43591:SF24">
    <property type="entry name" value="2-METHOXY-6-POLYPRENYL-1,4-BENZOQUINOL METHYLASE, MITOCHONDRIAL"/>
    <property type="match status" value="1"/>
</dbReference>
<gene>
    <name evidence="2" type="ORF">Q9L58_008393</name>
</gene>
<dbReference type="PANTHER" id="PTHR43591">
    <property type="entry name" value="METHYLTRANSFERASE"/>
    <property type="match status" value="1"/>
</dbReference>
<name>A0ABR3GAD3_9PEZI</name>
<evidence type="ECO:0000256" key="1">
    <source>
        <dbReference type="SAM" id="MobiDB-lite"/>
    </source>
</evidence>
<dbReference type="EMBL" id="JBBBZM010000154">
    <property type="protein sequence ID" value="KAL0632725.1"/>
    <property type="molecule type" value="Genomic_DNA"/>
</dbReference>
<evidence type="ECO:0000313" key="3">
    <source>
        <dbReference type="Proteomes" id="UP001447188"/>
    </source>
</evidence>
<dbReference type="Proteomes" id="UP001447188">
    <property type="component" value="Unassembled WGS sequence"/>
</dbReference>
<protein>
    <recommendedName>
        <fullName evidence="4">S-adenosyl-L-methionine-dependent methyltransferase</fullName>
    </recommendedName>
</protein>
<dbReference type="SUPFAM" id="SSF53335">
    <property type="entry name" value="S-adenosyl-L-methionine-dependent methyltransferases"/>
    <property type="match status" value="1"/>
</dbReference>
<proteinExistence type="predicted"/>
<reference evidence="2 3" key="1">
    <citation type="submission" date="2024-02" db="EMBL/GenBank/DDBJ databases">
        <title>Discinaceae phylogenomics.</title>
        <authorList>
            <person name="Dirks A.C."/>
            <person name="James T.Y."/>
        </authorList>
    </citation>
    <scope>NUCLEOTIDE SEQUENCE [LARGE SCALE GENOMIC DNA]</scope>
    <source>
        <strain evidence="2 3">ACD0624</strain>
    </source>
</reference>
<feature type="region of interest" description="Disordered" evidence="1">
    <location>
        <begin position="1"/>
        <end position="32"/>
    </location>
</feature>
<dbReference type="Pfam" id="PF13489">
    <property type="entry name" value="Methyltransf_23"/>
    <property type="match status" value="1"/>
</dbReference>
<accession>A0ABR3GAD3</accession>
<evidence type="ECO:0008006" key="4">
    <source>
        <dbReference type="Google" id="ProtNLM"/>
    </source>
</evidence>
<evidence type="ECO:0000313" key="2">
    <source>
        <dbReference type="EMBL" id="KAL0632725.1"/>
    </source>
</evidence>
<dbReference type="CDD" id="cd02440">
    <property type="entry name" value="AdoMet_MTases"/>
    <property type="match status" value="1"/>
</dbReference>
<dbReference type="Gene3D" id="3.40.50.150">
    <property type="entry name" value="Vaccinia Virus protein VP39"/>
    <property type="match status" value="1"/>
</dbReference>
<dbReference type="InterPro" id="IPR029063">
    <property type="entry name" value="SAM-dependent_MTases_sf"/>
</dbReference>